<dbReference type="SUPFAM" id="SSF54171">
    <property type="entry name" value="DNA-binding domain"/>
    <property type="match status" value="1"/>
</dbReference>
<dbReference type="Proteomes" id="UP000616114">
    <property type="component" value="Unassembled WGS sequence"/>
</dbReference>
<reference evidence="2" key="1">
    <citation type="journal article" date="2014" name="Int. J. Syst. Evol. Microbiol.">
        <title>Complete genome sequence of Corynebacterium casei LMG S-19264T (=DSM 44701T), isolated from a smear-ripened cheese.</title>
        <authorList>
            <consortium name="US DOE Joint Genome Institute (JGI-PGF)"/>
            <person name="Walter F."/>
            <person name="Albersmeier A."/>
            <person name="Kalinowski J."/>
            <person name="Ruckert C."/>
        </authorList>
    </citation>
    <scope>NUCLEOTIDE SEQUENCE</scope>
    <source>
        <strain evidence="2">CGMCC 1.12785</strain>
    </source>
</reference>
<reference evidence="2" key="2">
    <citation type="submission" date="2020-09" db="EMBL/GenBank/DDBJ databases">
        <authorList>
            <person name="Sun Q."/>
            <person name="Zhou Y."/>
        </authorList>
    </citation>
    <scope>NUCLEOTIDE SEQUENCE</scope>
    <source>
        <strain evidence="2">CGMCC 1.12785</strain>
    </source>
</reference>
<accession>A0A8J2XK42</accession>
<organism evidence="2 3">
    <name type="scientific">Sediminivirga luteola</name>
    <dbReference type="NCBI Taxonomy" id="1774748"/>
    <lineage>
        <taxon>Bacteria</taxon>
        <taxon>Bacillati</taxon>
        <taxon>Actinomycetota</taxon>
        <taxon>Actinomycetes</taxon>
        <taxon>Micrococcales</taxon>
        <taxon>Brevibacteriaceae</taxon>
        <taxon>Sediminivirga</taxon>
    </lineage>
</organism>
<dbReference type="InterPro" id="IPR003615">
    <property type="entry name" value="HNH_nuc"/>
</dbReference>
<sequence>MPDSTCTIDGCDRRVTARGWCTSHYKRWYRHGDPEAGASALYETPEEAFSHRTEMLDGHLIWTGARNEHGYGVIWDGNRTRLVHRWNWERERGPIPDELDLDHRCGVPACCNPEHLRVVSAKQNAENRVRLPSNNTSGYRGVYWSASRGKWFAKAKHHGHQYHGGYFDSPEAANEAAIALRNRLFTHNDRDRAA</sequence>
<dbReference type="Gene3D" id="3.90.75.20">
    <property type="match status" value="1"/>
</dbReference>
<dbReference type="SUPFAM" id="SSF54060">
    <property type="entry name" value="His-Me finger endonucleases"/>
    <property type="match status" value="1"/>
</dbReference>
<dbReference type="GO" id="GO:0003677">
    <property type="term" value="F:DNA binding"/>
    <property type="evidence" value="ECO:0007669"/>
    <property type="project" value="InterPro"/>
</dbReference>
<name>A0A8J2XK42_9MICO</name>
<dbReference type="EMBL" id="BMFY01000004">
    <property type="protein sequence ID" value="GGA10745.1"/>
    <property type="molecule type" value="Genomic_DNA"/>
</dbReference>
<gene>
    <name evidence="2" type="ORF">GCM10011333_11960</name>
</gene>
<dbReference type="InterPro" id="IPR044925">
    <property type="entry name" value="His-Me_finger_sf"/>
</dbReference>
<dbReference type="AlphaFoldDB" id="A0A8J2XK42"/>
<dbReference type="RefSeq" id="WP_188550019.1">
    <property type="nucleotide sequence ID" value="NZ_BMFY01000004.1"/>
</dbReference>
<comment type="caution">
    <text evidence="2">The sequence shown here is derived from an EMBL/GenBank/DDBJ whole genome shotgun (WGS) entry which is preliminary data.</text>
</comment>
<evidence type="ECO:0000259" key="1">
    <source>
        <dbReference type="Pfam" id="PF13392"/>
    </source>
</evidence>
<proteinExistence type="predicted"/>
<keyword evidence="3" id="KW-1185">Reference proteome</keyword>
<evidence type="ECO:0000313" key="3">
    <source>
        <dbReference type="Proteomes" id="UP000616114"/>
    </source>
</evidence>
<feature type="domain" description="HNH nuclease" evidence="1">
    <location>
        <begin position="81"/>
        <end position="125"/>
    </location>
</feature>
<evidence type="ECO:0000313" key="2">
    <source>
        <dbReference type="EMBL" id="GGA10745.1"/>
    </source>
</evidence>
<dbReference type="InterPro" id="IPR016177">
    <property type="entry name" value="DNA-bd_dom_sf"/>
</dbReference>
<protein>
    <recommendedName>
        <fullName evidence="1">HNH nuclease domain-containing protein</fullName>
    </recommendedName>
</protein>
<dbReference type="Pfam" id="PF13392">
    <property type="entry name" value="HNH_3"/>
    <property type="match status" value="1"/>
</dbReference>